<feature type="compositionally biased region" description="Basic and acidic residues" evidence="1">
    <location>
        <begin position="49"/>
        <end position="61"/>
    </location>
</feature>
<name>A0A9X2FD56_9BACT</name>
<dbReference type="AlphaFoldDB" id="A0A9X2FD56"/>
<evidence type="ECO:0000256" key="1">
    <source>
        <dbReference type="SAM" id="MobiDB-lite"/>
    </source>
</evidence>
<dbReference type="EMBL" id="JAMXLR010000073">
    <property type="protein sequence ID" value="MCO6046419.1"/>
    <property type="molecule type" value="Genomic_DNA"/>
</dbReference>
<protein>
    <submittedName>
        <fullName evidence="2">Uncharacterized protein</fullName>
    </submittedName>
</protein>
<dbReference type="Proteomes" id="UP001155241">
    <property type="component" value="Unassembled WGS sequence"/>
</dbReference>
<dbReference type="PROSITE" id="PS51257">
    <property type="entry name" value="PROKAR_LIPOPROTEIN"/>
    <property type="match status" value="1"/>
</dbReference>
<dbReference type="RefSeq" id="WP_252854533.1">
    <property type="nucleotide sequence ID" value="NZ_JAMXLR010000073.1"/>
</dbReference>
<evidence type="ECO:0000313" key="2">
    <source>
        <dbReference type="EMBL" id="MCO6046419.1"/>
    </source>
</evidence>
<evidence type="ECO:0000313" key="3">
    <source>
        <dbReference type="Proteomes" id="UP001155241"/>
    </source>
</evidence>
<accession>A0A9X2FD56</accession>
<gene>
    <name evidence="2" type="ORF">NG895_21180</name>
</gene>
<comment type="caution">
    <text evidence="2">The sequence shown here is derived from an EMBL/GenBank/DDBJ whole genome shotgun (WGS) entry which is preliminary data.</text>
</comment>
<keyword evidence="3" id="KW-1185">Reference proteome</keyword>
<feature type="region of interest" description="Disordered" evidence="1">
    <location>
        <begin position="32"/>
        <end position="75"/>
    </location>
</feature>
<reference evidence="2" key="1">
    <citation type="submission" date="2022-06" db="EMBL/GenBank/DDBJ databases">
        <title>Aeoliella straminimaris, a novel planctomycete from sediments.</title>
        <authorList>
            <person name="Vitorino I.R."/>
            <person name="Lage O.M."/>
        </authorList>
    </citation>
    <scope>NUCLEOTIDE SEQUENCE</scope>
    <source>
        <strain evidence="2">ICT_H6.2</strain>
    </source>
</reference>
<feature type="compositionally biased region" description="Acidic residues" evidence="1">
    <location>
        <begin position="62"/>
        <end position="75"/>
    </location>
</feature>
<sequence length="75" mass="7688">MRKFGFCLAVMAALGCGLGCSQETMDKAGDAVEATGDAAESAAEDTVENAEKAVDEMKDAVEGETTDETPAEPAE</sequence>
<organism evidence="2 3">
    <name type="scientific">Aeoliella straminimaris</name>
    <dbReference type="NCBI Taxonomy" id="2954799"/>
    <lineage>
        <taxon>Bacteria</taxon>
        <taxon>Pseudomonadati</taxon>
        <taxon>Planctomycetota</taxon>
        <taxon>Planctomycetia</taxon>
        <taxon>Pirellulales</taxon>
        <taxon>Lacipirellulaceae</taxon>
        <taxon>Aeoliella</taxon>
    </lineage>
</organism>
<proteinExistence type="predicted"/>